<proteinExistence type="predicted"/>
<evidence type="ECO:0000313" key="2">
    <source>
        <dbReference type="EMBL" id="KYG71903.1"/>
    </source>
</evidence>
<accession>A0A150WZK5</accession>
<keyword evidence="1" id="KW-0732">Signal</keyword>
<dbReference type="AlphaFoldDB" id="A0A150WZK5"/>
<reference evidence="2 3" key="1">
    <citation type="submission" date="2016-01" db="EMBL/GenBank/DDBJ databases">
        <title>Genome sequencing of Roseivirga spongicola UST030701-084.</title>
        <authorList>
            <person name="Selvaratnam C."/>
            <person name="Thevarajoo S."/>
            <person name="Goh K.M."/>
            <person name="Ee R."/>
            <person name="Chan K.-G."/>
            <person name="Chong C.S."/>
        </authorList>
    </citation>
    <scope>NUCLEOTIDE SEQUENCE [LARGE SCALE GENOMIC DNA]</scope>
    <source>
        <strain evidence="2 3">UST030701-084</strain>
    </source>
</reference>
<dbReference type="STRING" id="333140.AWW68_17990"/>
<dbReference type="OrthoDB" id="979024at2"/>
<protein>
    <recommendedName>
        <fullName evidence="4">DUF4369 domain-containing protein</fullName>
    </recommendedName>
</protein>
<comment type="caution">
    <text evidence="2">The sequence shown here is derived from an EMBL/GenBank/DDBJ whole genome shotgun (WGS) entry which is preliminary data.</text>
</comment>
<dbReference type="Proteomes" id="UP000075606">
    <property type="component" value="Unassembled WGS sequence"/>
</dbReference>
<dbReference type="RefSeq" id="WP_068224991.1">
    <property type="nucleotide sequence ID" value="NZ_CP139724.1"/>
</dbReference>
<dbReference type="EMBL" id="LRPC01000031">
    <property type="protein sequence ID" value="KYG71903.1"/>
    <property type="molecule type" value="Genomic_DNA"/>
</dbReference>
<feature type="signal peptide" evidence="1">
    <location>
        <begin position="1"/>
        <end position="17"/>
    </location>
</feature>
<evidence type="ECO:0000256" key="1">
    <source>
        <dbReference type="SAM" id="SignalP"/>
    </source>
</evidence>
<organism evidence="2 3">
    <name type="scientific">Roseivirga spongicola</name>
    <dbReference type="NCBI Taxonomy" id="333140"/>
    <lineage>
        <taxon>Bacteria</taxon>
        <taxon>Pseudomonadati</taxon>
        <taxon>Bacteroidota</taxon>
        <taxon>Cytophagia</taxon>
        <taxon>Cytophagales</taxon>
        <taxon>Roseivirgaceae</taxon>
        <taxon>Roseivirga</taxon>
    </lineage>
</organism>
<evidence type="ECO:0008006" key="4">
    <source>
        <dbReference type="Google" id="ProtNLM"/>
    </source>
</evidence>
<name>A0A150WZK5_9BACT</name>
<keyword evidence="3" id="KW-1185">Reference proteome</keyword>
<sequence length="218" mass="24883">MRAFFFFALLVCGGLTAVGQQFPSEKFHTGSVTLNDGTELKGRIKYDLTADVILVIETGKSNVTTLSANQFQYFSIDGGKGKAMRFFYAVPVVNQTGYRRPKIFELIHQGGVSLIAREYIATRSRSSSNRSSFRRSMYDPFYGPGNQIVTFRYLAYELWLIDENANLTEVGNTKNDVIRAFPDQHSELRKFIKRERLRVDKLVDLTKVVAHYNELKNL</sequence>
<feature type="chain" id="PRO_5007573936" description="DUF4369 domain-containing protein" evidence="1">
    <location>
        <begin position="18"/>
        <end position="218"/>
    </location>
</feature>
<evidence type="ECO:0000313" key="3">
    <source>
        <dbReference type="Proteomes" id="UP000075606"/>
    </source>
</evidence>
<gene>
    <name evidence="2" type="ORF">AWW68_17990</name>
</gene>